<dbReference type="InterPro" id="IPR020635">
    <property type="entry name" value="Tyr_kinase_cat_dom"/>
</dbReference>
<dbReference type="GO" id="GO:0043235">
    <property type="term" value="C:receptor complex"/>
    <property type="evidence" value="ECO:0007669"/>
    <property type="project" value="TreeGrafter"/>
</dbReference>
<dbReference type="SMART" id="SM00219">
    <property type="entry name" value="TyrKc"/>
    <property type="match status" value="1"/>
</dbReference>
<evidence type="ECO:0000256" key="3">
    <source>
        <dbReference type="SAM" id="Phobius"/>
    </source>
</evidence>
<dbReference type="EMBL" id="JANEYG010000069">
    <property type="protein sequence ID" value="KAJ8914568.1"/>
    <property type="molecule type" value="Genomic_DNA"/>
</dbReference>
<dbReference type="InterPro" id="IPR001245">
    <property type="entry name" value="Ser-Thr/Tyr_kinase_cat_dom"/>
</dbReference>
<dbReference type="InterPro" id="IPR017441">
    <property type="entry name" value="Protein_kinase_ATP_BS"/>
</dbReference>
<dbReference type="GO" id="GO:0007169">
    <property type="term" value="P:cell surface receptor protein tyrosine kinase signaling pathway"/>
    <property type="evidence" value="ECO:0007669"/>
    <property type="project" value="TreeGrafter"/>
</dbReference>
<name>A0AAV8VK27_9CUCU</name>
<dbReference type="Proteomes" id="UP001159042">
    <property type="component" value="Unassembled WGS sequence"/>
</dbReference>
<dbReference type="GO" id="GO:0005524">
    <property type="term" value="F:ATP binding"/>
    <property type="evidence" value="ECO:0007669"/>
    <property type="project" value="UniProtKB-UniRule"/>
</dbReference>
<reference evidence="5 6" key="1">
    <citation type="journal article" date="2023" name="Insect Mol. Biol.">
        <title>Genome sequencing provides insights into the evolution of gene families encoding plant cell wall-degrading enzymes in longhorned beetles.</title>
        <authorList>
            <person name="Shin N.R."/>
            <person name="Okamura Y."/>
            <person name="Kirsch R."/>
            <person name="Pauchet Y."/>
        </authorList>
    </citation>
    <scope>NUCLEOTIDE SEQUENCE [LARGE SCALE GENOMIC DNA]</scope>
    <source>
        <strain evidence="5">EAD_L_NR</strain>
    </source>
</reference>
<keyword evidence="2" id="KW-0547">Nucleotide-binding</keyword>
<keyword evidence="2" id="KW-0067">ATP-binding</keyword>
<keyword evidence="6" id="KW-1185">Reference proteome</keyword>
<dbReference type="Pfam" id="PF07714">
    <property type="entry name" value="PK_Tyr_Ser-Thr"/>
    <property type="match status" value="1"/>
</dbReference>
<dbReference type="SUPFAM" id="SSF56112">
    <property type="entry name" value="Protein kinase-like (PK-like)"/>
    <property type="match status" value="1"/>
</dbReference>
<organism evidence="5 6">
    <name type="scientific">Exocentrus adspersus</name>
    <dbReference type="NCBI Taxonomy" id="1586481"/>
    <lineage>
        <taxon>Eukaryota</taxon>
        <taxon>Metazoa</taxon>
        <taxon>Ecdysozoa</taxon>
        <taxon>Arthropoda</taxon>
        <taxon>Hexapoda</taxon>
        <taxon>Insecta</taxon>
        <taxon>Pterygota</taxon>
        <taxon>Neoptera</taxon>
        <taxon>Endopterygota</taxon>
        <taxon>Coleoptera</taxon>
        <taxon>Polyphaga</taxon>
        <taxon>Cucujiformia</taxon>
        <taxon>Chrysomeloidea</taxon>
        <taxon>Cerambycidae</taxon>
        <taxon>Lamiinae</taxon>
        <taxon>Acanthocinini</taxon>
        <taxon>Exocentrus</taxon>
    </lineage>
</organism>
<dbReference type="PANTHER" id="PTHR24416">
    <property type="entry name" value="TYROSINE-PROTEIN KINASE RECEPTOR"/>
    <property type="match status" value="1"/>
</dbReference>
<dbReference type="GO" id="GO:0004714">
    <property type="term" value="F:transmembrane receptor protein tyrosine kinase activity"/>
    <property type="evidence" value="ECO:0007669"/>
    <property type="project" value="TreeGrafter"/>
</dbReference>
<keyword evidence="3" id="KW-1133">Transmembrane helix</keyword>
<evidence type="ECO:0000313" key="6">
    <source>
        <dbReference type="Proteomes" id="UP001159042"/>
    </source>
</evidence>
<gene>
    <name evidence="5" type="ORF">NQ315_010032</name>
</gene>
<dbReference type="GO" id="GO:0005886">
    <property type="term" value="C:plasma membrane"/>
    <property type="evidence" value="ECO:0007669"/>
    <property type="project" value="TreeGrafter"/>
</dbReference>
<feature type="domain" description="Protein kinase" evidence="4">
    <location>
        <begin position="324"/>
        <end position="439"/>
    </location>
</feature>
<protein>
    <recommendedName>
        <fullName evidence="4">Protein kinase domain-containing protein</fullName>
    </recommendedName>
</protein>
<comment type="caution">
    <text evidence="5">The sequence shown here is derived from an EMBL/GenBank/DDBJ whole genome shotgun (WGS) entry which is preliminary data.</text>
</comment>
<sequence>MVSGIEVLANVVEHKPTTDDFLEHFHVSPFGFDKSSVRLKISWENAFGNDSFKELFVNDYSSDGYCKYSNSYDVSNHTNLIIIPNSDVKDQFQNILPGCSYKIVLNMGETILWKNYTVPECVGNFCMCITESTDFIKLTNVEFVQGGIYRVTYTYSQDTRLENKSQEITDVFYIKQDTDDKFFVSQGRYLKGAFEVPMEYLKDGENYTLVVRYKNTDNSNPHCEYESRLDFIAHNPGANNYHLITLISITLLLLLAFMLCMCVIWLLSTKTLMKIKKFIFPHEDLVTIQNLEKVPFNLPHQEINIFYTPLELSDNCDEFPRENLILKEVIGEGNFGKVHYAKAYNLNGIHGFSMVAVKQLREGAPNEELADFQAEIEMLKMLKKVGFHRNVVKFLGCVTKSQPYMTIMELVPNGNLKDYLLKLRDVWIKNKKQRRFFPE</sequence>
<keyword evidence="3" id="KW-0812">Transmembrane</keyword>
<dbReference type="PROSITE" id="PS00107">
    <property type="entry name" value="PROTEIN_KINASE_ATP"/>
    <property type="match status" value="1"/>
</dbReference>
<dbReference type="InterPro" id="IPR011009">
    <property type="entry name" value="Kinase-like_dom_sf"/>
</dbReference>
<proteinExistence type="predicted"/>
<evidence type="ECO:0000259" key="4">
    <source>
        <dbReference type="PROSITE" id="PS50011"/>
    </source>
</evidence>
<evidence type="ECO:0000256" key="1">
    <source>
        <dbReference type="ARBA" id="ARBA00004167"/>
    </source>
</evidence>
<feature type="transmembrane region" description="Helical" evidence="3">
    <location>
        <begin position="241"/>
        <end position="267"/>
    </location>
</feature>
<evidence type="ECO:0000313" key="5">
    <source>
        <dbReference type="EMBL" id="KAJ8914568.1"/>
    </source>
</evidence>
<dbReference type="InterPro" id="IPR000719">
    <property type="entry name" value="Prot_kinase_dom"/>
</dbReference>
<dbReference type="Gene3D" id="3.30.200.20">
    <property type="entry name" value="Phosphorylase Kinase, domain 1"/>
    <property type="match status" value="1"/>
</dbReference>
<keyword evidence="3" id="KW-0472">Membrane</keyword>
<dbReference type="AlphaFoldDB" id="A0AAV8VK27"/>
<dbReference type="PROSITE" id="PS50011">
    <property type="entry name" value="PROTEIN_KINASE_DOM"/>
    <property type="match status" value="1"/>
</dbReference>
<dbReference type="InterPro" id="IPR050122">
    <property type="entry name" value="RTK"/>
</dbReference>
<feature type="binding site" evidence="2">
    <location>
        <position position="358"/>
    </location>
    <ligand>
        <name>ATP</name>
        <dbReference type="ChEBI" id="CHEBI:30616"/>
    </ligand>
</feature>
<comment type="subcellular location">
    <subcellularLocation>
        <location evidence="1">Membrane</location>
        <topology evidence="1">Single-pass membrane protein</topology>
    </subcellularLocation>
</comment>
<accession>A0AAV8VK27</accession>
<dbReference type="PANTHER" id="PTHR24416:SF594">
    <property type="entry name" value="PROTEIN KINASE DOMAIN-CONTAINING PROTEIN"/>
    <property type="match status" value="1"/>
</dbReference>
<evidence type="ECO:0000256" key="2">
    <source>
        <dbReference type="PROSITE-ProRule" id="PRU10141"/>
    </source>
</evidence>